<dbReference type="AlphaFoldDB" id="A0A090LA97"/>
<reference evidence="1 2" key="1">
    <citation type="submission" date="2014-09" db="EMBL/GenBank/DDBJ databases">
        <authorList>
            <person name="Martin A.A."/>
        </authorList>
    </citation>
    <scope>NUCLEOTIDE SEQUENCE</scope>
    <source>
        <strain evidence="2">ED321</strain>
        <strain evidence="1">ED321 Heterogonic</strain>
    </source>
</reference>
<dbReference type="WBParaSite" id="SRAE_2000132500.1">
    <property type="protein sequence ID" value="SRAE_2000132500.1"/>
    <property type="gene ID" value="WBGene00261528"/>
</dbReference>
<sequence length="310" mass="36699">MDFLSLPKHLQINILKCVDWKSIINVKFFEKPKLCAINIDCGKQKNITERIKIAYLICNEEHQDDEFHVDEAKKIFFTNIEGYEDFLRSNDLTILKHIFIDICSGTEIIKLFNKYYKGGNYIKEVDLYDYGRIKNSICNDILEFINKIRNAEYISLVLNFPNDHLPKDYIFPKMNFLSRLYIEERNGTNFVTKEMILQLINNSSVDFSLAISFKNENIYLDVVKCFTEKVVFCMKNECTGQSFNPRVIFYKSRPLTLLDIELIKDFFIRYDFAITHTAFSSVEHEFIGRKECELCGIYHSIRFDFDTFFD</sequence>
<evidence type="ECO:0000313" key="3">
    <source>
        <dbReference type="WBParaSite" id="SRAE_2000132500.1"/>
    </source>
</evidence>
<evidence type="ECO:0000313" key="1">
    <source>
        <dbReference type="EMBL" id="CEF66657.1"/>
    </source>
</evidence>
<protein>
    <submittedName>
        <fullName evidence="3">F-box domain-containing protein</fullName>
    </submittedName>
</protein>
<keyword evidence="2" id="KW-1185">Reference proteome</keyword>
<dbReference type="Proteomes" id="UP000035682">
    <property type="component" value="Unplaced"/>
</dbReference>
<accession>A0A090LA97</accession>
<evidence type="ECO:0000313" key="4">
    <source>
        <dbReference type="WormBase" id="SRAE_2000132500"/>
    </source>
</evidence>
<dbReference type="RefSeq" id="XP_024505857.1">
    <property type="nucleotide sequence ID" value="XM_024652264.1"/>
</dbReference>
<gene>
    <name evidence="1 3 4" type="ORF">SRAE_2000132500</name>
</gene>
<proteinExistence type="predicted"/>
<evidence type="ECO:0000313" key="2">
    <source>
        <dbReference type="Proteomes" id="UP000035682"/>
    </source>
</evidence>
<dbReference type="EMBL" id="LN609529">
    <property type="protein sequence ID" value="CEF66657.1"/>
    <property type="molecule type" value="Genomic_DNA"/>
</dbReference>
<dbReference type="CTD" id="36379022"/>
<organism evidence="1">
    <name type="scientific">Strongyloides ratti</name>
    <name type="common">Parasitic roundworm</name>
    <dbReference type="NCBI Taxonomy" id="34506"/>
    <lineage>
        <taxon>Eukaryota</taxon>
        <taxon>Metazoa</taxon>
        <taxon>Ecdysozoa</taxon>
        <taxon>Nematoda</taxon>
        <taxon>Chromadorea</taxon>
        <taxon>Rhabditida</taxon>
        <taxon>Tylenchina</taxon>
        <taxon>Panagrolaimomorpha</taxon>
        <taxon>Strongyloidoidea</taxon>
        <taxon>Strongyloididae</taxon>
        <taxon>Strongyloides</taxon>
    </lineage>
</organism>
<reference evidence="3" key="2">
    <citation type="submission" date="2020-12" db="UniProtKB">
        <authorList>
            <consortium name="WormBaseParasite"/>
        </authorList>
    </citation>
    <scope>IDENTIFICATION</scope>
</reference>
<dbReference type="GeneID" id="36379022"/>
<dbReference type="WormBase" id="SRAE_2000132500">
    <property type="protein sequence ID" value="SRP12061"/>
    <property type="gene ID" value="WBGene00261528"/>
</dbReference>
<name>A0A090LA97_STRRB</name>